<keyword evidence="3 4" id="KW-0786">Thiamine pyrophosphate</keyword>
<organism evidence="7 8">
    <name type="scientific">Acidipropionibacterium jensenii</name>
    <dbReference type="NCBI Taxonomy" id="1749"/>
    <lineage>
        <taxon>Bacteria</taxon>
        <taxon>Bacillati</taxon>
        <taxon>Actinomycetota</taxon>
        <taxon>Actinomycetes</taxon>
        <taxon>Propionibacteriales</taxon>
        <taxon>Propionibacteriaceae</taxon>
        <taxon>Acidipropionibacterium</taxon>
    </lineage>
</organism>
<evidence type="ECO:0000256" key="2">
    <source>
        <dbReference type="ARBA" id="ARBA00023002"/>
    </source>
</evidence>
<keyword evidence="8" id="KW-1185">Reference proteome</keyword>
<keyword evidence="7" id="KW-0670">Pyruvate</keyword>
<evidence type="ECO:0000256" key="4">
    <source>
        <dbReference type="RuleBase" id="RU365014"/>
    </source>
</evidence>
<comment type="catalytic activity">
    <reaction evidence="4">
        <text>N(6)-[(R)-lipoyl]-L-lysyl-[protein] + 3-methyl-2-oxobutanoate + H(+) = N(6)-[(R)-S(8)-2-methylpropanoyldihydrolipoyl]-L-lysyl-[protein] + CO2</text>
        <dbReference type="Rhea" id="RHEA:13457"/>
        <dbReference type="Rhea" id="RHEA-COMP:10474"/>
        <dbReference type="Rhea" id="RHEA-COMP:10497"/>
        <dbReference type="ChEBI" id="CHEBI:11851"/>
        <dbReference type="ChEBI" id="CHEBI:15378"/>
        <dbReference type="ChEBI" id="CHEBI:16526"/>
        <dbReference type="ChEBI" id="CHEBI:83099"/>
        <dbReference type="ChEBI" id="CHEBI:83142"/>
        <dbReference type="EC" id="1.2.4.4"/>
    </reaction>
</comment>
<dbReference type="InterPro" id="IPR029061">
    <property type="entry name" value="THDP-binding"/>
</dbReference>
<dbReference type="GO" id="GO:0000287">
    <property type="term" value="F:magnesium ion binding"/>
    <property type="evidence" value="ECO:0007669"/>
    <property type="project" value="UniProtKB-ARBA"/>
</dbReference>
<dbReference type="CDD" id="cd02000">
    <property type="entry name" value="TPP_E1_PDC_ADC_BCADC"/>
    <property type="match status" value="1"/>
</dbReference>
<dbReference type="GO" id="GO:0009083">
    <property type="term" value="P:branched-chain amino acid catabolic process"/>
    <property type="evidence" value="ECO:0007669"/>
    <property type="project" value="TreeGrafter"/>
</dbReference>
<dbReference type="Gene3D" id="3.40.50.970">
    <property type="match status" value="1"/>
</dbReference>
<proteinExistence type="inferred from homology"/>
<feature type="domain" description="Dehydrogenase E1 component" evidence="6">
    <location>
        <begin position="61"/>
        <end position="347"/>
    </location>
</feature>
<evidence type="ECO:0000313" key="8">
    <source>
        <dbReference type="Proteomes" id="UP000277858"/>
    </source>
</evidence>
<dbReference type="SUPFAM" id="SSF52518">
    <property type="entry name" value="Thiamin diphosphate-binding fold (THDP-binding)"/>
    <property type="match status" value="1"/>
</dbReference>
<evidence type="ECO:0000313" key="7">
    <source>
        <dbReference type="EMBL" id="VEI03602.1"/>
    </source>
</evidence>
<dbReference type="InterPro" id="IPR001017">
    <property type="entry name" value="DH_E1"/>
</dbReference>
<protein>
    <recommendedName>
        <fullName evidence="4">2-oxoisovalerate dehydrogenase subunit alpha</fullName>
        <ecNumber evidence="4">1.2.4.4</ecNumber>
    </recommendedName>
    <alternativeName>
        <fullName evidence="4">Branched-chain alpha-keto acid dehydrogenase E1 component alpha chain</fullName>
    </alternativeName>
</protein>
<dbReference type="Pfam" id="PF00676">
    <property type="entry name" value="E1_dh"/>
    <property type="match status" value="1"/>
</dbReference>
<name>A0A448P058_9ACTN</name>
<dbReference type="EC" id="1.2.4.4" evidence="4"/>
<comment type="cofactor">
    <cofactor evidence="1 4">
        <name>thiamine diphosphate</name>
        <dbReference type="ChEBI" id="CHEBI:58937"/>
    </cofactor>
</comment>
<evidence type="ECO:0000256" key="3">
    <source>
        <dbReference type="ARBA" id="ARBA00023052"/>
    </source>
</evidence>
<evidence type="ECO:0000256" key="5">
    <source>
        <dbReference type="SAM" id="MobiDB-lite"/>
    </source>
</evidence>
<dbReference type="EMBL" id="LR134473">
    <property type="protein sequence ID" value="VEI03602.1"/>
    <property type="molecule type" value="Genomic_DNA"/>
</dbReference>
<feature type="compositionally biased region" description="Basic and acidic residues" evidence="5">
    <location>
        <begin position="15"/>
        <end position="24"/>
    </location>
</feature>
<gene>
    <name evidence="7" type="primary">pdhA</name>
    <name evidence="7" type="ORF">NCTC13652_01809</name>
</gene>
<evidence type="ECO:0000259" key="6">
    <source>
        <dbReference type="Pfam" id="PF00676"/>
    </source>
</evidence>
<dbReference type="STRING" id="1122997.GCA_000425285_00177"/>
<dbReference type="GO" id="GO:0003863">
    <property type="term" value="F:branched-chain 2-oxo acid dehydrogenase activity"/>
    <property type="evidence" value="ECO:0007669"/>
    <property type="project" value="UniProtKB-EC"/>
</dbReference>
<dbReference type="Proteomes" id="UP000277858">
    <property type="component" value="Chromosome"/>
</dbReference>
<feature type="region of interest" description="Disordered" evidence="5">
    <location>
        <begin position="1"/>
        <end position="26"/>
    </location>
</feature>
<dbReference type="InterPro" id="IPR050771">
    <property type="entry name" value="Alpha-ketoacid_DH_E1_comp"/>
</dbReference>
<sequence length="401" mass="44044">MTGTQAEIDPNPVARLDHAPEARPDPSMVQILSPQGVWHDHPDYPIQLSADQLRQALERLVIARRLDLEGTNLQRHGELSLWPPLRGQEATQAGAIMAVGPHDQVFPSYREQALAHWMGVTLPEILATWRGSAICPWDTVATRCSAYPVMIGSNPLHAVGYAMGIQRDGMVGRSVSCDDPATCDDPASCEDAAVMLFHGDGAMSEGDVNESYVFAAANHAPIVFCCVNNQYAISEPTTLIARGPLFRRVAGFGIRAVQVDGNDVVAMAAVLRDAMRRARAGEGPSFIEAWTYRMGAHTTTDDPTRYRSREEEAHWAALDPISRLQTHLLDAGLIDQDWLTDLDRRADDFGAEVRGAIAKIPEPDLVTELGRVYVDPTPENLRQQNELADWLALGEEEVADR</sequence>
<comment type="function">
    <text evidence="4">The branched-chain alpha-keto dehydrogenase complex catalyzes the overall conversion of alpha-keto acids to acyl-CoA and CO(2). It contains multiple copies of three enzymatic components: branched-chain alpha-keto acid decarboxylase (E1), lipoamide acyltransferase (E2) and lipoamide dehydrogenase (E3).</text>
</comment>
<dbReference type="AlphaFoldDB" id="A0A448P058"/>
<comment type="similarity">
    <text evidence="4">Belongs to the BCKDHA family.</text>
</comment>
<dbReference type="PANTHER" id="PTHR43380">
    <property type="entry name" value="2-OXOISOVALERATE DEHYDROGENASE SUBUNIT ALPHA, MITOCHONDRIAL"/>
    <property type="match status" value="1"/>
</dbReference>
<reference evidence="7 8" key="1">
    <citation type="submission" date="2018-12" db="EMBL/GenBank/DDBJ databases">
        <authorList>
            <consortium name="Pathogen Informatics"/>
        </authorList>
    </citation>
    <scope>NUCLEOTIDE SEQUENCE [LARGE SCALE GENOMIC DNA]</scope>
    <source>
        <strain evidence="7 8">NCTC13652</strain>
    </source>
</reference>
<accession>A0A448P058</accession>
<keyword evidence="2 4" id="KW-0560">Oxidoreductase</keyword>
<dbReference type="PANTHER" id="PTHR43380:SF1">
    <property type="entry name" value="2-OXOISOVALERATE DEHYDROGENASE SUBUNIT ALPHA, MITOCHONDRIAL"/>
    <property type="match status" value="1"/>
</dbReference>
<evidence type="ECO:0000256" key="1">
    <source>
        <dbReference type="ARBA" id="ARBA00001964"/>
    </source>
</evidence>